<dbReference type="RefSeq" id="WP_057845572.1">
    <property type="nucleotide sequence ID" value="NZ_LLYA01000170.1"/>
</dbReference>
<keyword evidence="5" id="KW-1185">Reference proteome</keyword>
<feature type="chain" id="PRO_5006444321" evidence="2">
    <location>
        <begin position="23"/>
        <end position="142"/>
    </location>
</feature>
<dbReference type="InterPro" id="IPR008258">
    <property type="entry name" value="Transglycosylase_SLT_dom_1"/>
</dbReference>
<name>A0A0R3MMZ1_9BRAD</name>
<proteinExistence type="inferred from homology"/>
<evidence type="ECO:0000259" key="3">
    <source>
        <dbReference type="Pfam" id="PF01464"/>
    </source>
</evidence>
<protein>
    <submittedName>
        <fullName evidence="4">Lytic murein transglycosylase</fullName>
    </submittedName>
</protein>
<dbReference type="EMBL" id="LLYA01000170">
    <property type="protein sequence ID" value="KRR21672.1"/>
    <property type="molecule type" value="Genomic_DNA"/>
</dbReference>
<dbReference type="Proteomes" id="UP000052023">
    <property type="component" value="Unassembled WGS sequence"/>
</dbReference>
<dbReference type="SUPFAM" id="SSF53955">
    <property type="entry name" value="Lysozyme-like"/>
    <property type="match status" value="1"/>
</dbReference>
<gene>
    <name evidence="4" type="ORF">CQ13_06375</name>
</gene>
<reference evidence="4 5" key="1">
    <citation type="submission" date="2014-03" db="EMBL/GenBank/DDBJ databases">
        <title>Bradyrhizobium valentinum sp. nov., isolated from effective nodules of Lupinus mariae-josephae, a lupine endemic of basic-lime soils in Eastern Spain.</title>
        <authorList>
            <person name="Duran D."/>
            <person name="Rey L."/>
            <person name="Navarro A."/>
            <person name="Busquets A."/>
            <person name="Imperial J."/>
            <person name="Ruiz-Argueso T."/>
        </authorList>
    </citation>
    <scope>NUCLEOTIDE SEQUENCE [LARGE SCALE GENOMIC DNA]</scope>
    <source>
        <strain evidence="4 5">Ro19</strain>
    </source>
</reference>
<feature type="domain" description="Transglycosylase SLT" evidence="3">
    <location>
        <begin position="29"/>
        <end position="106"/>
    </location>
</feature>
<comment type="caution">
    <text evidence="4">The sequence shown here is derived from an EMBL/GenBank/DDBJ whole genome shotgun (WGS) entry which is preliminary data.</text>
</comment>
<dbReference type="OrthoDB" id="9788661at2"/>
<comment type="similarity">
    <text evidence="1">Belongs to the virb1 family.</text>
</comment>
<keyword evidence="2" id="KW-0732">Signal</keyword>
<dbReference type="InterPro" id="IPR023346">
    <property type="entry name" value="Lysozyme-like_dom_sf"/>
</dbReference>
<dbReference type="Pfam" id="PF01464">
    <property type="entry name" value="SLT"/>
    <property type="match status" value="1"/>
</dbReference>
<dbReference type="AlphaFoldDB" id="A0A0R3MMZ1"/>
<evidence type="ECO:0000256" key="2">
    <source>
        <dbReference type="SAM" id="SignalP"/>
    </source>
</evidence>
<evidence type="ECO:0000313" key="4">
    <source>
        <dbReference type="EMBL" id="KRR21672.1"/>
    </source>
</evidence>
<sequence>MKRLFSAVALATVIATSLPAFASDLRSQIDSAADSHGVPRHIAHGVVTVESRYNCHLTGRAGERGIMQVKPATARSVGVTGNLYDCNIGIRAGMRYLRIAIEKGGSGCAGVSLYQRGVYARPGCTGYGRKVMAAASAYQSNR</sequence>
<organism evidence="4 5">
    <name type="scientific">Bradyrhizobium retamae</name>
    <dbReference type="NCBI Taxonomy" id="1300035"/>
    <lineage>
        <taxon>Bacteria</taxon>
        <taxon>Pseudomonadati</taxon>
        <taxon>Pseudomonadota</taxon>
        <taxon>Alphaproteobacteria</taxon>
        <taxon>Hyphomicrobiales</taxon>
        <taxon>Nitrobacteraceae</taxon>
        <taxon>Bradyrhizobium</taxon>
    </lineage>
</organism>
<evidence type="ECO:0000313" key="5">
    <source>
        <dbReference type="Proteomes" id="UP000052023"/>
    </source>
</evidence>
<accession>A0A0R3MMZ1</accession>
<feature type="signal peptide" evidence="2">
    <location>
        <begin position="1"/>
        <end position="22"/>
    </location>
</feature>
<dbReference type="Gene3D" id="1.10.530.10">
    <property type="match status" value="1"/>
</dbReference>
<evidence type="ECO:0000256" key="1">
    <source>
        <dbReference type="ARBA" id="ARBA00009387"/>
    </source>
</evidence>